<evidence type="ECO:0000313" key="1">
    <source>
        <dbReference type="Ensembl" id="ENSCMIP00000013634.1"/>
    </source>
</evidence>
<reference evidence="2" key="3">
    <citation type="journal article" date="2014" name="Nature">
        <title>Elephant shark genome provides unique insights into gnathostome evolution.</title>
        <authorList>
            <consortium name="International Elephant Shark Genome Sequencing Consortium"/>
            <person name="Venkatesh B."/>
            <person name="Lee A.P."/>
            <person name="Ravi V."/>
            <person name="Maurya A.K."/>
            <person name="Lian M.M."/>
            <person name="Swann J.B."/>
            <person name="Ohta Y."/>
            <person name="Flajnik M.F."/>
            <person name="Sutoh Y."/>
            <person name="Kasahara M."/>
            <person name="Hoon S."/>
            <person name="Gangu V."/>
            <person name="Roy S.W."/>
            <person name="Irimia M."/>
            <person name="Korzh V."/>
            <person name="Kondrychyn I."/>
            <person name="Lim Z.W."/>
            <person name="Tay B.H."/>
            <person name="Tohari S."/>
            <person name="Kong K.W."/>
            <person name="Ho S."/>
            <person name="Lorente-Galdos B."/>
            <person name="Quilez J."/>
            <person name="Marques-Bonet T."/>
            <person name="Raney B.J."/>
            <person name="Ingham P.W."/>
            <person name="Tay A."/>
            <person name="Hillier L.W."/>
            <person name="Minx P."/>
            <person name="Boehm T."/>
            <person name="Wilson R.K."/>
            <person name="Brenner S."/>
            <person name="Warren W.C."/>
        </authorList>
    </citation>
    <scope>NUCLEOTIDE SEQUENCE [LARGE SCALE GENOMIC DNA]</scope>
</reference>
<reference evidence="1" key="4">
    <citation type="submission" date="2025-08" db="UniProtKB">
        <authorList>
            <consortium name="Ensembl"/>
        </authorList>
    </citation>
    <scope>IDENTIFICATION</scope>
</reference>
<accession>A0A4W3HX81</accession>
<reference evidence="1" key="5">
    <citation type="submission" date="2025-09" db="UniProtKB">
        <authorList>
            <consortium name="Ensembl"/>
        </authorList>
    </citation>
    <scope>IDENTIFICATION</scope>
</reference>
<dbReference type="InParanoid" id="A0A4W3HX81"/>
<name>A0A4W3HX81_CALMI</name>
<proteinExistence type="predicted"/>
<reference evidence="2" key="2">
    <citation type="journal article" date="2007" name="PLoS Biol.">
        <title>Survey sequencing and comparative analysis of the elephant shark (Callorhinchus milii) genome.</title>
        <authorList>
            <person name="Venkatesh B."/>
            <person name="Kirkness E.F."/>
            <person name="Loh Y.H."/>
            <person name="Halpern A.L."/>
            <person name="Lee A.P."/>
            <person name="Johnson J."/>
            <person name="Dandona N."/>
            <person name="Viswanathan L.D."/>
            <person name="Tay A."/>
            <person name="Venter J.C."/>
            <person name="Strausberg R.L."/>
            <person name="Brenner S."/>
        </authorList>
    </citation>
    <scope>NUCLEOTIDE SEQUENCE [LARGE SCALE GENOMIC DNA]</scope>
</reference>
<dbReference type="Proteomes" id="UP000314986">
    <property type="component" value="Unassembled WGS sequence"/>
</dbReference>
<dbReference type="AlphaFoldDB" id="A0A4W3HX81"/>
<keyword evidence="2" id="KW-1185">Reference proteome</keyword>
<protein>
    <submittedName>
        <fullName evidence="1">Uncharacterized protein</fullName>
    </submittedName>
</protein>
<organism evidence="1 2">
    <name type="scientific">Callorhinchus milii</name>
    <name type="common">Ghost shark</name>
    <dbReference type="NCBI Taxonomy" id="7868"/>
    <lineage>
        <taxon>Eukaryota</taxon>
        <taxon>Metazoa</taxon>
        <taxon>Chordata</taxon>
        <taxon>Craniata</taxon>
        <taxon>Vertebrata</taxon>
        <taxon>Chondrichthyes</taxon>
        <taxon>Holocephali</taxon>
        <taxon>Chimaeriformes</taxon>
        <taxon>Callorhinchidae</taxon>
        <taxon>Callorhinchus</taxon>
    </lineage>
</organism>
<reference evidence="2" key="1">
    <citation type="journal article" date="2006" name="Science">
        <title>Ancient noncoding elements conserved in the human genome.</title>
        <authorList>
            <person name="Venkatesh B."/>
            <person name="Kirkness E.F."/>
            <person name="Loh Y.H."/>
            <person name="Halpern A.L."/>
            <person name="Lee A.P."/>
            <person name="Johnson J."/>
            <person name="Dandona N."/>
            <person name="Viswanathan L.D."/>
            <person name="Tay A."/>
            <person name="Venter J.C."/>
            <person name="Strausberg R.L."/>
            <person name="Brenner S."/>
        </authorList>
    </citation>
    <scope>NUCLEOTIDE SEQUENCE [LARGE SCALE GENOMIC DNA]</scope>
</reference>
<sequence>FLGECSSEFYTQACPTNSHDNLHNRRCYLDIDPCVLEKQELQRPTYIPLCYINLFMHQHLNTW</sequence>
<evidence type="ECO:0000313" key="2">
    <source>
        <dbReference type="Proteomes" id="UP000314986"/>
    </source>
</evidence>
<dbReference type="Ensembl" id="ENSCMIT00000013932.1">
    <property type="protein sequence ID" value="ENSCMIP00000013634.1"/>
    <property type="gene ID" value="ENSCMIG00000006816.1"/>
</dbReference>